<evidence type="ECO:0000256" key="4">
    <source>
        <dbReference type="ARBA" id="ARBA00022989"/>
    </source>
</evidence>
<sequence length="375" mass="39053">MSDRGAVDSLLQRAAPGRAEFEDLVIVPLFAVAVALILGALTMLATGVDMATIGRSYVALLQGSVGSLGALSETLTAAVPLVLAALGLALGFRTGLFNIGAEGQLLMGGLAAVIFGFSFPGLPFPVLMPLCLLAGALTGALYAAIAGYLRAATGAHEVISTIMLNLISYRLLDWMLSLDWVQREGRSDPVSRSVPPNAELPRLLDWLDPNLRVHAGIFLMLLAVWAVHWLLFRSKLGFEFRASGANPDAARYAGIRASLVIVLAMALAGALAGLAGANQVLGVLGRATPGFSAGIGFDAIAVALLGRSHPVGVLFAGLLFGALEAGGRQMQVDAGVSIDLIGIIQALIIVFIAAPLLVRAIFPWGFRRRDKGGAR</sequence>
<dbReference type="PANTHER" id="PTHR47089">
    <property type="entry name" value="ABC TRANSPORTER, PERMEASE PROTEIN"/>
    <property type="match status" value="1"/>
</dbReference>
<evidence type="ECO:0000313" key="8">
    <source>
        <dbReference type="Proteomes" id="UP000526408"/>
    </source>
</evidence>
<dbReference type="RefSeq" id="WP_168622081.1">
    <property type="nucleotide sequence ID" value="NZ_JAAZQQ010000001.1"/>
</dbReference>
<dbReference type="GO" id="GO:0005886">
    <property type="term" value="C:plasma membrane"/>
    <property type="evidence" value="ECO:0007669"/>
    <property type="project" value="UniProtKB-SubCell"/>
</dbReference>
<feature type="transmembrane region" description="Helical" evidence="6">
    <location>
        <begin position="253"/>
        <end position="277"/>
    </location>
</feature>
<evidence type="ECO:0000256" key="6">
    <source>
        <dbReference type="SAM" id="Phobius"/>
    </source>
</evidence>
<dbReference type="PANTHER" id="PTHR47089:SF1">
    <property type="entry name" value="GUANOSINE ABC TRANSPORTER PERMEASE PROTEIN NUPP"/>
    <property type="match status" value="1"/>
</dbReference>
<accession>A0A7X6GWK1</accession>
<feature type="transmembrane region" description="Helical" evidence="6">
    <location>
        <begin position="104"/>
        <end position="121"/>
    </location>
</feature>
<dbReference type="InterPro" id="IPR001851">
    <property type="entry name" value="ABC_transp_permease"/>
</dbReference>
<dbReference type="GO" id="GO:0022857">
    <property type="term" value="F:transmembrane transporter activity"/>
    <property type="evidence" value="ECO:0007669"/>
    <property type="project" value="InterPro"/>
</dbReference>
<evidence type="ECO:0000256" key="2">
    <source>
        <dbReference type="ARBA" id="ARBA00022475"/>
    </source>
</evidence>
<dbReference type="AlphaFoldDB" id="A0A7X6GWK1"/>
<gene>
    <name evidence="7" type="ORF">HCU73_03940</name>
</gene>
<protein>
    <submittedName>
        <fullName evidence="7">ABC transporter permease</fullName>
    </submittedName>
</protein>
<feature type="transmembrane region" description="Helical" evidence="6">
    <location>
        <begin position="340"/>
        <end position="362"/>
    </location>
</feature>
<feature type="transmembrane region" description="Helical" evidence="6">
    <location>
        <begin position="311"/>
        <end position="328"/>
    </location>
</feature>
<keyword evidence="8" id="KW-1185">Reference proteome</keyword>
<proteinExistence type="predicted"/>
<evidence type="ECO:0000256" key="5">
    <source>
        <dbReference type="ARBA" id="ARBA00023136"/>
    </source>
</evidence>
<name>A0A7X6GWK1_9RHOB</name>
<dbReference type="EMBL" id="JAAZQQ010000001">
    <property type="protein sequence ID" value="NKX43731.1"/>
    <property type="molecule type" value="Genomic_DNA"/>
</dbReference>
<feature type="transmembrane region" description="Helical" evidence="6">
    <location>
        <begin position="21"/>
        <end position="48"/>
    </location>
</feature>
<feature type="transmembrane region" description="Helical" evidence="6">
    <location>
        <begin position="211"/>
        <end position="232"/>
    </location>
</feature>
<feature type="transmembrane region" description="Helical" evidence="6">
    <location>
        <begin position="127"/>
        <end position="148"/>
    </location>
</feature>
<dbReference type="Proteomes" id="UP000526408">
    <property type="component" value="Unassembled WGS sequence"/>
</dbReference>
<dbReference type="CDD" id="cd06580">
    <property type="entry name" value="TM_PBP1_transp_TpRbsC_like"/>
    <property type="match status" value="1"/>
</dbReference>
<keyword evidence="4 6" id="KW-1133">Transmembrane helix</keyword>
<keyword evidence="5 6" id="KW-0472">Membrane</keyword>
<comment type="subcellular location">
    <subcellularLocation>
        <location evidence="1">Cell membrane</location>
        <topology evidence="1">Multi-pass membrane protein</topology>
    </subcellularLocation>
</comment>
<feature type="transmembrane region" description="Helical" evidence="6">
    <location>
        <begin position="283"/>
        <end position="304"/>
    </location>
</feature>
<evidence type="ECO:0000256" key="1">
    <source>
        <dbReference type="ARBA" id="ARBA00004651"/>
    </source>
</evidence>
<feature type="transmembrane region" description="Helical" evidence="6">
    <location>
        <begin position="68"/>
        <end position="92"/>
    </location>
</feature>
<dbReference type="Pfam" id="PF02653">
    <property type="entry name" value="BPD_transp_2"/>
    <property type="match status" value="1"/>
</dbReference>
<comment type="caution">
    <text evidence="7">The sequence shown here is derived from an EMBL/GenBank/DDBJ whole genome shotgun (WGS) entry which is preliminary data.</text>
</comment>
<keyword evidence="3 6" id="KW-0812">Transmembrane</keyword>
<keyword evidence="2" id="KW-1003">Cell membrane</keyword>
<organism evidence="7 8">
    <name type="scientific">Roseicyclus persicicus</name>
    <dbReference type="NCBI Taxonomy" id="2650661"/>
    <lineage>
        <taxon>Bacteria</taxon>
        <taxon>Pseudomonadati</taxon>
        <taxon>Pseudomonadota</taxon>
        <taxon>Alphaproteobacteria</taxon>
        <taxon>Rhodobacterales</taxon>
        <taxon>Roseobacteraceae</taxon>
        <taxon>Roseicyclus</taxon>
    </lineage>
</organism>
<reference evidence="7 8" key="1">
    <citation type="submission" date="2020-04" db="EMBL/GenBank/DDBJ databases">
        <authorList>
            <person name="Yoon J."/>
        </authorList>
    </citation>
    <scope>NUCLEOTIDE SEQUENCE [LARGE SCALE GENOMIC DNA]</scope>
    <source>
        <strain evidence="7 8">KMU-115</strain>
    </source>
</reference>
<evidence type="ECO:0000256" key="3">
    <source>
        <dbReference type="ARBA" id="ARBA00022692"/>
    </source>
</evidence>
<evidence type="ECO:0000313" key="7">
    <source>
        <dbReference type="EMBL" id="NKX43731.1"/>
    </source>
</evidence>